<dbReference type="InterPro" id="IPR012334">
    <property type="entry name" value="Pectin_lyas_fold"/>
</dbReference>
<gene>
    <name evidence="1" type="ORF">MTUNDRAET4_0961</name>
</gene>
<protein>
    <submittedName>
        <fullName evidence="1">Putative Alpha-galactosidase</fullName>
        <ecNumber evidence="1">3.2.1.22</ecNumber>
    </submittedName>
</protein>
<sequence>MQRLDIASDSRNLEESRVSLFGPRRPDHRYRTCDRYTRRAGRHLMSIIELKRRTKSARGAIKRGFGLRIACLCLSAGGANAAETGRLRTVEAAAPAVPAPEEKHSVYTLTPDMTTEQMNAVIATAIRKNAAGVNLEPNAVYDLKAVPGASIGGAAAALLIRKARNFVLDCQGSTLVLNGSDKESYGDILRMEYDEGITLRNCDFDYAQLPFTQAVLTSVGSDGAVFRVDPAFPIEWSSVQRISQFDPAGKAWLTTNLEWSNSEAGSRALTSLGEDSYRVSLRGKDKAALDSLIVGGSYLLENQVYGANAVSWYSVKGLTFDHTRVFAAAGQGFKGQVSSDVRFTGGSGVRIRPDTTRVQSTNADGVNIANQRGVFTVNDGVFEGSQDDAINVYGTQTTIKALADSTHITLAGKPTAWSAGDMLEFIDAAGAVRGTAVVGALAFDSKTTNVTLASPAPSGAESAWIVADQTDSPTLFSVNGTTFQKLRGRGVVANAQKIDVTANRFSDLPSNGAMTFYSDYSYFAQGPMPKHISIVGNSLERVNTRGGDPGAISIYAFSKDGKTTAPAGQIADVSIKDNHFRETRNMCVYVAAADNVHIVGNTAAEWATSSNRASFRGLGSFCYGIDNVSSGEIGPNTYLTTNGGRAAAVGASSVDLAPDLQRKGSPAKNSSAR</sequence>
<keyword evidence="1" id="KW-0378">Hydrolase</keyword>
<dbReference type="InterPro" id="IPR011050">
    <property type="entry name" value="Pectin_lyase_fold/virulence"/>
</dbReference>
<keyword evidence="1" id="KW-0326">Glycosidase</keyword>
<evidence type="ECO:0000313" key="1">
    <source>
        <dbReference type="EMBL" id="VFU07854.1"/>
    </source>
</evidence>
<reference evidence="1 2" key="1">
    <citation type="submission" date="2019-03" db="EMBL/GenBank/DDBJ databases">
        <authorList>
            <person name="Kox A.R. M."/>
        </authorList>
    </citation>
    <scope>NUCLEOTIDE SEQUENCE [LARGE SCALE GENOMIC DNA]</scope>
    <source>
        <strain evidence="1">MTUNDRAET4 annotated genome</strain>
    </source>
</reference>
<dbReference type="AlphaFoldDB" id="A0A4U8YYI3"/>
<dbReference type="EC" id="3.2.1.22" evidence="1"/>
<dbReference type="GO" id="GO:0004557">
    <property type="term" value="F:alpha-galactosidase activity"/>
    <property type="evidence" value="ECO:0007669"/>
    <property type="project" value="UniProtKB-EC"/>
</dbReference>
<dbReference type="SUPFAM" id="SSF51126">
    <property type="entry name" value="Pectin lyase-like"/>
    <property type="match status" value="1"/>
</dbReference>
<dbReference type="Proteomes" id="UP000294360">
    <property type="component" value="Chromosome"/>
</dbReference>
<dbReference type="KEGG" id="mtun:MTUNDRAET4_0961"/>
<name>A0A4U8YYI3_METTU</name>
<dbReference type="Gene3D" id="2.160.20.10">
    <property type="entry name" value="Single-stranded right-handed beta-helix, Pectin lyase-like"/>
    <property type="match status" value="1"/>
</dbReference>
<proteinExistence type="predicted"/>
<evidence type="ECO:0000313" key="2">
    <source>
        <dbReference type="Proteomes" id="UP000294360"/>
    </source>
</evidence>
<organism evidence="1 2">
    <name type="scientific">Methylocella tundrae</name>
    <dbReference type="NCBI Taxonomy" id="227605"/>
    <lineage>
        <taxon>Bacteria</taxon>
        <taxon>Pseudomonadati</taxon>
        <taxon>Pseudomonadota</taxon>
        <taxon>Alphaproteobacteria</taxon>
        <taxon>Hyphomicrobiales</taxon>
        <taxon>Beijerinckiaceae</taxon>
        <taxon>Methylocella</taxon>
    </lineage>
</organism>
<dbReference type="EMBL" id="LR536450">
    <property type="protein sequence ID" value="VFU07854.1"/>
    <property type="molecule type" value="Genomic_DNA"/>
</dbReference>
<accession>A0A4U8YYI3</accession>